<dbReference type="EMBL" id="AOLV01000039">
    <property type="protein sequence ID" value="EPX82673.1"/>
    <property type="molecule type" value="Genomic_DNA"/>
</dbReference>
<protein>
    <recommendedName>
        <fullName evidence="4">Group 4 capsule polysaccharide formation lipoprotein gfcB</fullName>
    </recommendedName>
</protein>
<dbReference type="HOGENOM" id="CLU_099032_0_0_5"/>
<feature type="chain" id="PRO_5004568141" description="Group 4 capsule polysaccharide formation lipoprotein gfcB" evidence="1">
    <location>
        <begin position="23"/>
        <end position="245"/>
    </location>
</feature>
<name>S9QSP6_9RHOB</name>
<organism evidence="2 3">
    <name type="scientific">Rubellimicrobium thermophilum DSM 16684</name>
    <dbReference type="NCBI Taxonomy" id="1123069"/>
    <lineage>
        <taxon>Bacteria</taxon>
        <taxon>Pseudomonadati</taxon>
        <taxon>Pseudomonadota</taxon>
        <taxon>Alphaproteobacteria</taxon>
        <taxon>Rhodobacterales</taxon>
        <taxon>Roseobacteraceae</taxon>
        <taxon>Rubellimicrobium</taxon>
    </lineage>
</organism>
<reference evidence="2 3" key="1">
    <citation type="journal article" date="2013" name="Stand. Genomic Sci.">
        <title>Genome sequence of the reddish-pigmented Rubellimicrobium thermophilum type strain (DSM 16684(T)), a member of the Roseobacter clade.</title>
        <authorList>
            <person name="Fiebig A."/>
            <person name="Riedel T."/>
            <person name="Gronow S."/>
            <person name="Petersen J."/>
            <person name="Klenk H.P."/>
            <person name="Goker M."/>
        </authorList>
    </citation>
    <scope>NUCLEOTIDE SEQUENCE [LARGE SCALE GENOMIC DNA]</scope>
    <source>
        <strain evidence="2 3">DSM 16684</strain>
    </source>
</reference>
<evidence type="ECO:0000313" key="2">
    <source>
        <dbReference type="EMBL" id="EPX82673.1"/>
    </source>
</evidence>
<dbReference type="Pfam" id="PF11102">
    <property type="entry name" value="YjbF"/>
    <property type="match status" value="1"/>
</dbReference>
<sequence length="245" mass="25282">MGTVLAMRCAILAAMLGAGLLAGCDRGGAAGNAGRADPAGAPEAEGRVLGAVNAAANLIFGSDPESAGSGPGALIPGAFTPEAVAADPSAYRIIQINALGLNELGRVIQDNGEEITIALQSGPTAAFDQGVLTATRGFGDDLLTIDAPGLLPILRAGGGTLTRTVETLDSQDRIVTSRFTCTVTPAGTETLNLGLREASLRRLDENCRGERIVFDNIYWLDTRGEIVASRQYVSPTVAYLRASRL</sequence>
<evidence type="ECO:0000256" key="1">
    <source>
        <dbReference type="SAM" id="SignalP"/>
    </source>
</evidence>
<evidence type="ECO:0000313" key="3">
    <source>
        <dbReference type="Proteomes" id="UP000015346"/>
    </source>
</evidence>
<proteinExistence type="predicted"/>
<evidence type="ECO:0008006" key="4">
    <source>
        <dbReference type="Google" id="ProtNLM"/>
    </source>
</evidence>
<keyword evidence="1" id="KW-0732">Signal</keyword>
<comment type="caution">
    <text evidence="2">The sequence shown here is derived from an EMBL/GenBank/DDBJ whole genome shotgun (WGS) entry which is preliminary data.</text>
</comment>
<dbReference type="AlphaFoldDB" id="S9QSP6"/>
<dbReference type="InterPro" id="IPR023373">
    <property type="entry name" value="YmcC_sf"/>
</dbReference>
<dbReference type="InterPro" id="IPR021308">
    <property type="entry name" value="GfcB"/>
</dbReference>
<accession>S9QSP6</accession>
<dbReference type="Proteomes" id="UP000015346">
    <property type="component" value="Unassembled WGS sequence"/>
</dbReference>
<keyword evidence="3" id="KW-1185">Reference proteome</keyword>
<dbReference type="STRING" id="1123069.ruthe_03131"/>
<dbReference type="SUPFAM" id="SSF159270">
    <property type="entry name" value="YmcC-like"/>
    <property type="match status" value="1"/>
</dbReference>
<dbReference type="Gene3D" id="2.40.360.10">
    <property type="entry name" value="YmcC-like"/>
    <property type="match status" value="1"/>
</dbReference>
<gene>
    <name evidence="2" type="ORF">ruthe_03131</name>
</gene>
<feature type="signal peptide" evidence="1">
    <location>
        <begin position="1"/>
        <end position="22"/>
    </location>
</feature>